<name>A0A017T2A4_9BACT</name>
<dbReference type="InterPro" id="IPR010263">
    <property type="entry name" value="T6SS_TssK"/>
</dbReference>
<dbReference type="AlphaFoldDB" id="A0A017T2A4"/>
<organism evidence="1 2">
    <name type="scientific">Chondromyces apiculatus DSM 436</name>
    <dbReference type="NCBI Taxonomy" id="1192034"/>
    <lineage>
        <taxon>Bacteria</taxon>
        <taxon>Pseudomonadati</taxon>
        <taxon>Myxococcota</taxon>
        <taxon>Polyangia</taxon>
        <taxon>Polyangiales</taxon>
        <taxon>Polyangiaceae</taxon>
        <taxon>Chondromyces</taxon>
    </lineage>
</organism>
<evidence type="ECO:0008006" key="3">
    <source>
        <dbReference type="Google" id="ProtNLM"/>
    </source>
</evidence>
<accession>A0A017T2A4</accession>
<protein>
    <recommendedName>
        <fullName evidence="3">Protein ImpJ/VasE</fullName>
    </recommendedName>
</protein>
<gene>
    <name evidence="1" type="ORF">CAP_5566</name>
</gene>
<reference evidence="1 2" key="1">
    <citation type="submission" date="2013-05" db="EMBL/GenBank/DDBJ databases">
        <title>Genome assembly of Chondromyces apiculatus DSM 436.</title>
        <authorList>
            <person name="Sharma G."/>
            <person name="Khatri I."/>
            <person name="Kaur C."/>
            <person name="Mayilraj S."/>
            <person name="Subramanian S."/>
        </authorList>
    </citation>
    <scope>NUCLEOTIDE SEQUENCE [LARGE SCALE GENOMIC DNA]</scope>
    <source>
        <strain evidence="1 2">DSM 436</strain>
    </source>
</reference>
<sequence length="454" mass="50245">MIHPRKPVWTEGLFMTPQHLQQQDQYHEALLHSRLRAIVAYDWGVTGVQFDERALAAGQLKLTKCHGIFSDGTGFFVGDRGEDQVEARPLEGVFPAALEALDVFLAMPNPRETAANISLDPAKAGPAHRFVASQSTVPDTNTGRNDTSIAWARGNMRLLFGTEPRDAYQTVRIAQLVRDRTGSIVLKRNFIPPILHIGASEHIMNGMRRVLSALVGKQKSLAEGRRMRTAASVDFQFSDTAKFWMLHTMNSYIPIVSHLVDHGDAHPEQCYIVLGSLIGELCTFAADGDPTSITKFNYLELGDVFDPVFERALALISGVLAEQFVIVPMEKREDGMYLGKFEDPKLPRSSEMFLEAKGADEATLRERLPRLLKVGSWTQIGYILNAAMPGVRVAVEYRPPGAIPVKPGVVYLRVDQSGDYWNDILGSGTIAIYQPIDPQKVDLRLIAVPAGQGR</sequence>
<comment type="caution">
    <text evidence="1">The sequence shown here is derived from an EMBL/GenBank/DDBJ whole genome shotgun (WGS) entry which is preliminary data.</text>
</comment>
<dbReference type="Pfam" id="PF05936">
    <property type="entry name" value="T6SS_VasE"/>
    <property type="match status" value="1"/>
</dbReference>
<dbReference type="OrthoDB" id="9775333at2"/>
<proteinExistence type="predicted"/>
<evidence type="ECO:0000313" key="1">
    <source>
        <dbReference type="EMBL" id="EYF03373.1"/>
    </source>
</evidence>
<dbReference type="STRING" id="1192034.CAP_5566"/>
<dbReference type="NCBIfam" id="TIGR03353">
    <property type="entry name" value="VI_chp_4"/>
    <property type="match status" value="1"/>
</dbReference>
<dbReference type="eggNOG" id="COG3522">
    <property type="taxonomic scope" value="Bacteria"/>
</dbReference>
<evidence type="ECO:0000313" key="2">
    <source>
        <dbReference type="Proteomes" id="UP000019678"/>
    </source>
</evidence>
<dbReference type="RefSeq" id="WP_044246067.1">
    <property type="nucleotide sequence ID" value="NZ_ASRX01000047.1"/>
</dbReference>
<dbReference type="PANTHER" id="PTHR35566">
    <property type="entry name" value="BLR3599 PROTEIN"/>
    <property type="match status" value="1"/>
</dbReference>
<dbReference type="PANTHER" id="PTHR35566:SF1">
    <property type="entry name" value="TYPE VI SECRETION SYSTEM BASEPLATE COMPONENT TSSK1"/>
    <property type="match status" value="1"/>
</dbReference>
<dbReference type="EMBL" id="ASRX01000047">
    <property type="protein sequence ID" value="EYF03373.1"/>
    <property type="molecule type" value="Genomic_DNA"/>
</dbReference>
<dbReference type="Proteomes" id="UP000019678">
    <property type="component" value="Unassembled WGS sequence"/>
</dbReference>
<keyword evidence="2" id="KW-1185">Reference proteome</keyword>